<dbReference type="Proteomes" id="UP000025227">
    <property type="component" value="Unplaced"/>
</dbReference>
<keyword evidence="1" id="KW-0472">Membrane</keyword>
<dbReference type="AlphaFoldDB" id="A0A7I4YHE5"/>
<evidence type="ECO:0000256" key="1">
    <source>
        <dbReference type="SAM" id="Phobius"/>
    </source>
</evidence>
<organism evidence="3 4">
    <name type="scientific">Haemonchus contortus</name>
    <name type="common">Barber pole worm</name>
    <dbReference type="NCBI Taxonomy" id="6289"/>
    <lineage>
        <taxon>Eukaryota</taxon>
        <taxon>Metazoa</taxon>
        <taxon>Ecdysozoa</taxon>
        <taxon>Nematoda</taxon>
        <taxon>Chromadorea</taxon>
        <taxon>Rhabditida</taxon>
        <taxon>Rhabditina</taxon>
        <taxon>Rhabditomorpha</taxon>
        <taxon>Strongyloidea</taxon>
        <taxon>Trichostrongylidae</taxon>
        <taxon>Haemonchus</taxon>
    </lineage>
</organism>
<reference evidence="4" key="1">
    <citation type="submission" date="2020-12" db="UniProtKB">
        <authorList>
            <consortium name="WormBaseParasite"/>
        </authorList>
    </citation>
    <scope>IDENTIFICATION</scope>
    <source>
        <strain evidence="4">MHco3</strain>
    </source>
</reference>
<dbReference type="WBParaSite" id="HCON_00091160-00001">
    <property type="protein sequence ID" value="HCON_00091160-00001"/>
    <property type="gene ID" value="HCON_00091160"/>
</dbReference>
<name>A0A7I4YHE5_HAECO</name>
<dbReference type="OrthoDB" id="10530923at2759"/>
<evidence type="ECO:0000313" key="4">
    <source>
        <dbReference type="WBParaSite" id="HCON_00091160-00001"/>
    </source>
</evidence>
<protein>
    <submittedName>
        <fullName evidence="4">Protein PBN1</fullName>
    </submittedName>
</protein>
<keyword evidence="1" id="KW-0812">Transmembrane</keyword>
<evidence type="ECO:0000313" key="3">
    <source>
        <dbReference type="Proteomes" id="UP000025227"/>
    </source>
</evidence>
<feature type="chain" id="PRO_5029475561" evidence="2">
    <location>
        <begin position="20"/>
        <end position="429"/>
    </location>
</feature>
<sequence length="429" mass="49875">MACANAVIHFFAIMQLLIALEVVKIDFTMQVPTTFISANLTPHTKGYMETEQYNKDQPAYLVLGITAKCLVYFQWLNRWKGDSKALQETVYYEADGSRCDDIQPFFIRTEVTQTELLIGVRRIGRRMVVQSLVNSACLAKEKKKRFHAEVQTFTCRFYPNVRHFQFLSQEFPSGFKYLGTTKLFGRLIVYGHTETQIMLLMLKIGQSNADYGPGGHDTILLPHLQLLATIEVTDLEPSSNMLLIEPHESQQDKDFLWFKLLRGLPHNRSAGTMYEIYLPPAMHGRTIFRSQYSYGEEYVMVYSDEHMIARKIKFEMGQFTIRKVNFKKRDGTEKWKADDLPPVTAYLRGATIRTWINPYRFHRRMAYPHAVHRVKRTRVFDGWKIFIPVIIVNLIIFLALLALSSWLISHHQNILRRMGLSASRSTLTR</sequence>
<evidence type="ECO:0000256" key="2">
    <source>
        <dbReference type="SAM" id="SignalP"/>
    </source>
</evidence>
<feature type="signal peptide" evidence="2">
    <location>
        <begin position="1"/>
        <end position="19"/>
    </location>
</feature>
<proteinExistence type="predicted"/>
<keyword evidence="1" id="KW-1133">Transmembrane helix</keyword>
<keyword evidence="2" id="KW-0732">Signal</keyword>
<accession>A0A7I4YHE5</accession>
<feature type="transmembrane region" description="Helical" evidence="1">
    <location>
        <begin position="385"/>
        <end position="408"/>
    </location>
</feature>
<keyword evidence="3" id="KW-1185">Reference proteome</keyword>